<dbReference type="InterPro" id="IPR025662">
    <property type="entry name" value="Sigma_54_int_dom_ATP-bd_1"/>
</dbReference>
<dbReference type="Proteomes" id="UP001189429">
    <property type="component" value="Unassembled WGS sequence"/>
</dbReference>
<dbReference type="InterPro" id="IPR040848">
    <property type="entry name" value="AAA_lid_7"/>
</dbReference>
<evidence type="ECO:0000313" key="4">
    <source>
        <dbReference type="EMBL" id="CAK0856954.1"/>
    </source>
</evidence>
<dbReference type="PANTHER" id="PTHR48103:SF2">
    <property type="entry name" value="MIDASIN"/>
    <property type="match status" value="1"/>
</dbReference>
<dbReference type="Gene3D" id="3.40.50.300">
    <property type="entry name" value="P-loop containing nucleotide triphosphate hydrolases"/>
    <property type="match status" value="1"/>
</dbReference>
<dbReference type="SUPFAM" id="SSF52540">
    <property type="entry name" value="P-loop containing nucleoside triphosphate hydrolases"/>
    <property type="match status" value="1"/>
</dbReference>
<reference evidence="4" key="1">
    <citation type="submission" date="2023-10" db="EMBL/GenBank/DDBJ databases">
        <authorList>
            <person name="Chen Y."/>
            <person name="Shah S."/>
            <person name="Dougan E. K."/>
            <person name="Thang M."/>
            <person name="Chan C."/>
        </authorList>
    </citation>
    <scope>NUCLEOTIDE SEQUENCE [LARGE SCALE GENOMIC DNA]</scope>
</reference>
<dbReference type="Pfam" id="PF17867">
    <property type="entry name" value="AAA_lid_7"/>
    <property type="match status" value="1"/>
</dbReference>
<gene>
    <name evidence="4" type="ORF">PCOR1329_LOCUS47191</name>
</gene>
<keyword evidence="5" id="KW-1185">Reference proteome</keyword>
<dbReference type="InterPro" id="IPR027417">
    <property type="entry name" value="P-loop_NTPase"/>
</dbReference>
<evidence type="ECO:0000313" key="5">
    <source>
        <dbReference type="Proteomes" id="UP001189429"/>
    </source>
</evidence>
<dbReference type="EMBL" id="CAUYUJ010015684">
    <property type="protein sequence ID" value="CAK0856954.1"/>
    <property type="molecule type" value="Genomic_DNA"/>
</dbReference>
<dbReference type="PROSITE" id="PS00675">
    <property type="entry name" value="SIGMA54_INTERACT_1"/>
    <property type="match status" value="1"/>
</dbReference>
<dbReference type="PANTHER" id="PTHR48103">
    <property type="entry name" value="MIDASIN-RELATED"/>
    <property type="match status" value="1"/>
</dbReference>
<organism evidence="4 5">
    <name type="scientific">Prorocentrum cordatum</name>
    <dbReference type="NCBI Taxonomy" id="2364126"/>
    <lineage>
        <taxon>Eukaryota</taxon>
        <taxon>Sar</taxon>
        <taxon>Alveolata</taxon>
        <taxon>Dinophyceae</taxon>
        <taxon>Prorocentrales</taxon>
        <taxon>Prorocentraceae</taxon>
        <taxon>Prorocentrum</taxon>
    </lineage>
</organism>
<evidence type="ECO:0000256" key="2">
    <source>
        <dbReference type="ARBA" id="ARBA00022840"/>
    </source>
</evidence>
<keyword evidence="2" id="KW-0067">ATP-binding</keyword>
<accession>A0ABN9UBZ6</accession>
<evidence type="ECO:0000256" key="1">
    <source>
        <dbReference type="ARBA" id="ARBA00022741"/>
    </source>
</evidence>
<proteinExistence type="predicted"/>
<evidence type="ECO:0000259" key="3">
    <source>
        <dbReference type="Pfam" id="PF17867"/>
    </source>
</evidence>
<protein>
    <recommendedName>
        <fullName evidence="3">Midasin AAA lid domain-containing protein</fullName>
    </recommendedName>
</protein>
<sequence length="203" mass="21275">MSTHSTFPGSELKPLCARILASAAVLSGLWTKCPAAFSGSGPTLGLRALLRWCRRLRSAKLVLEPVFVEEGRALLLREAAATLLGRLPDPDLRRELLAGIAQIWGLARGVADTLLDERPSVSVAAGEVAIGHVALPRRPPEDAAAPAPGAPFAYTSVHARVLQALASSIRCDEAVLLVGDTGTGKTSVVQHIGQLLGKDPKKG</sequence>
<feature type="domain" description="Midasin AAA lid" evidence="3">
    <location>
        <begin position="35"/>
        <end position="106"/>
    </location>
</feature>
<keyword evidence="1" id="KW-0547">Nucleotide-binding</keyword>
<comment type="caution">
    <text evidence="4">The sequence shown here is derived from an EMBL/GenBank/DDBJ whole genome shotgun (WGS) entry which is preliminary data.</text>
</comment>
<name>A0ABN9UBZ6_9DINO</name>